<dbReference type="Proteomes" id="UP000698752">
    <property type="component" value="Unassembled WGS sequence"/>
</dbReference>
<reference evidence="2" key="1">
    <citation type="journal article" date="2021" name="Syst. Appl. Microbiol.">
        <title>Roseomonas hellenica sp. nov., isolated from roots of wild-growing Alkanna tinctoria.</title>
        <authorList>
            <person name="Rat A."/>
            <person name="Naranjo H.D."/>
            <person name="Lebbe L."/>
            <person name="Cnockaert M."/>
            <person name="Krigas N."/>
            <person name="Grigoriadou K."/>
            <person name="Maloupa E."/>
            <person name="Willems A."/>
        </authorList>
    </citation>
    <scope>NUCLEOTIDE SEQUENCE [LARGE SCALE GENOMIC DNA]</scope>
    <source>
        <strain evidence="2">LMG 31159</strain>
    </source>
</reference>
<protein>
    <submittedName>
        <fullName evidence="1">Uncharacterized protein</fullName>
    </submittedName>
</protein>
<evidence type="ECO:0000313" key="1">
    <source>
        <dbReference type="EMBL" id="MBR0648604.1"/>
    </source>
</evidence>
<sequence>MTRPISSSGGVAPVARCTSATVPKDQVLGRLAWIKTAPIAELKSGRVRRLATSRTDCDA</sequence>
<comment type="caution">
    <text evidence="1">The sequence shown here is derived from an EMBL/GenBank/DDBJ whole genome shotgun (WGS) entry which is preliminary data.</text>
</comment>
<proteinExistence type="predicted"/>
<accession>A0ABS5EC51</accession>
<name>A0ABS5EC51_9PROT</name>
<dbReference type="EMBL" id="JAAEDI010000003">
    <property type="protein sequence ID" value="MBR0648604.1"/>
    <property type="molecule type" value="Genomic_DNA"/>
</dbReference>
<keyword evidence="2" id="KW-1185">Reference proteome</keyword>
<organism evidence="1 2">
    <name type="scientific">Neoroseomonas terrae</name>
    <dbReference type="NCBI Taxonomy" id="424799"/>
    <lineage>
        <taxon>Bacteria</taxon>
        <taxon>Pseudomonadati</taxon>
        <taxon>Pseudomonadota</taxon>
        <taxon>Alphaproteobacteria</taxon>
        <taxon>Acetobacterales</taxon>
        <taxon>Acetobacteraceae</taxon>
        <taxon>Neoroseomonas</taxon>
    </lineage>
</organism>
<gene>
    <name evidence="1" type="ORF">GXW78_02930</name>
</gene>
<evidence type="ECO:0000313" key="2">
    <source>
        <dbReference type="Proteomes" id="UP000698752"/>
    </source>
</evidence>